<dbReference type="EMBL" id="CP142149">
    <property type="protein sequence ID" value="WSE26118.1"/>
    <property type="molecule type" value="Genomic_DNA"/>
</dbReference>
<evidence type="ECO:0000313" key="1">
    <source>
        <dbReference type="EMBL" id="WSE26118.1"/>
    </source>
</evidence>
<evidence type="ECO:0000313" key="2">
    <source>
        <dbReference type="Proteomes" id="UP001330812"/>
    </source>
</evidence>
<organism evidence="1 2">
    <name type="scientific">Amycolatopsis rhabdoformis</name>
    <dbReference type="NCBI Taxonomy" id="1448059"/>
    <lineage>
        <taxon>Bacteria</taxon>
        <taxon>Bacillati</taxon>
        <taxon>Actinomycetota</taxon>
        <taxon>Actinomycetes</taxon>
        <taxon>Pseudonocardiales</taxon>
        <taxon>Pseudonocardiaceae</taxon>
        <taxon>Amycolatopsis</taxon>
    </lineage>
</organism>
<proteinExistence type="predicted"/>
<sequence length="322" mass="34351">MSSAREIALDHSSNRRRIAGAAARAGLAMWRQVDPANLTTSWTRLMARMFVVLQGAQLAAASTADAYAGEVLAAQEIETAPAGAVVPQALAGIASDGRDLLSLLLNPVISTKYAIGQGVELDRALARGAASLDMLVRTQVADAGRVADGVAVTVRPRTGYVRMLVGPSCARCVILAGRFYPYSSGFERHPLCDCTNIPSAEDVADDFTTDPMRAFHEGHVRGLSKADERAVRDGANLAQVVNARRGMRVAGSFVEQRADGTAVTHRGRVVSQPGRTTEGTTRFGLAGRRLGGQARLMPEQIYRDAVSRDEAVQLLRAHGYIV</sequence>
<evidence type="ECO:0008006" key="3">
    <source>
        <dbReference type="Google" id="ProtNLM"/>
    </source>
</evidence>
<dbReference type="Proteomes" id="UP001330812">
    <property type="component" value="Chromosome"/>
</dbReference>
<dbReference type="RefSeq" id="WP_326565086.1">
    <property type="nucleotide sequence ID" value="NZ_CP142149.1"/>
</dbReference>
<accession>A0ABZ1HX05</accession>
<reference evidence="1 2" key="1">
    <citation type="journal article" date="2015" name="Int. J. Syst. Evol. Microbiol.">
        <title>Amycolatopsis rhabdoformis sp. nov., an actinomycete isolated from a tropical forest soil.</title>
        <authorList>
            <person name="Souza W.R."/>
            <person name="Silva R.E."/>
            <person name="Goodfellow M."/>
            <person name="Busarakam K."/>
            <person name="Figueiro F.S."/>
            <person name="Ferreira D."/>
            <person name="Rodrigues-Filho E."/>
            <person name="Moraes L.A.B."/>
            <person name="Zucchi T.D."/>
        </authorList>
    </citation>
    <scope>NUCLEOTIDE SEQUENCE [LARGE SCALE GENOMIC DNA]</scope>
    <source>
        <strain evidence="1 2">NCIMB 14900</strain>
    </source>
</reference>
<keyword evidence="2" id="KW-1185">Reference proteome</keyword>
<protein>
    <recommendedName>
        <fullName evidence="3">MuF-like minor capsid protein</fullName>
    </recommendedName>
</protein>
<gene>
    <name evidence="1" type="ORF">VSH64_24905</name>
</gene>
<name>A0ABZ1HX05_9PSEU</name>